<dbReference type="AlphaFoldDB" id="A0A226DMB1"/>
<evidence type="ECO:0000313" key="4">
    <source>
        <dbReference type="Proteomes" id="UP000198287"/>
    </source>
</evidence>
<dbReference type="Proteomes" id="UP000198287">
    <property type="component" value="Unassembled WGS sequence"/>
</dbReference>
<dbReference type="InterPro" id="IPR002048">
    <property type="entry name" value="EF_hand_dom"/>
</dbReference>
<dbReference type="PROSITE" id="PS50222">
    <property type="entry name" value="EF_HAND_2"/>
    <property type="match status" value="2"/>
</dbReference>
<organism evidence="3 4">
    <name type="scientific">Folsomia candida</name>
    <name type="common">Springtail</name>
    <dbReference type="NCBI Taxonomy" id="158441"/>
    <lineage>
        <taxon>Eukaryota</taxon>
        <taxon>Metazoa</taxon>
        <taxon>Ecdysozoa</taxon>
        <taxon>Arthropoda</taxon>
        <taxon>Hexapoda</taxon>
        <taxon>Collembola</taxon>
        <taxon>Entomobryomorpha</taxon>
        <taxon>Isotomoidea</taxon>
        <taxon>Isotomidae</taxon>
        <taxon>Proisotominae</taxon>
        <taxon>Folsomia</taxon>
    </lineage>
</organism>
<dbReference type="SMART" id="SM00054">
    <property type="entry name" value="EFh"/>
    <property type="match status" value="2"/>
</dbReference>
<feature type="domain" description="EF-hand" evidence="2">
    <location>
        <begin position="79"/>
        <end position="114"/>
    </location>
</feature>
<evidence type="ECO:0000256" key="1">
    <source>
        <dbReference type="ARBA" id="ARBA00022837"/>
    </source>
</evidence>
<sequence length="153" mass="17768">MSQNRTYSRNEIAEPFRKLPTYDSATDTIKVTDLEGLLQALKFIYTAEQLEQYHNYWTELFDRIIPLELLVATFGCHDDHNELMRIHVTALDADKNGYIDENEFKTLMKVLLLHNPNLPKVDYAQFVKEADANKDGKISIDEAVEWFVKGTKI</sequence>
<dbReference type="CDD" id="cd00051">
    <property type="entry name" value="EFh"/>
    <property type="match status" value="1"/>
</dbReference>
<evidence type="ECO:0000313" key="3">
    <source>
        <dbReference type="EMBL" id="OXA46319.1"/>
    </source>
</evidence>
<proteinExistence type="predicted"/>
<keyword evidence="1" id="KW-0106">Calcium</keyword>
<dbReference type="EMBL" id="LNIX01000016">
    <property type="protein sequence ID" value="OXA46319.1"/>
    <property type="molecule type" value="Genomic_DNA"/>
</dbReference>
<reference evidence="3 4" key="1">
    <citation type="submission" date="2015-12" db="EMBL/GenBank/DDBJ databases">
        <title>The genome of Folsomia candida.</title>
        <authorList>
            <person name="Faddeeva A."/>
            <person name="Derks M.F."/>
            <person name="Anvar Y."/>
            <person name="Smit S."/>
            <person name="Van Straalen N."/>
            <person name="Roelofs D."/>
        </authorList>
    </citation>
    <scope>NUCLEOTIDE SEQUENCE [LARGE SCALE GENOMIC DNA]</scope>
    <source>
        <strain evidence="3 4">VU population</strain>
        <tissue evidence="3">Whole body</tissue>
    </source>
</reference>
<dbReference type="PROSITE" id="PS00018">
    <property type="entry name" value="EF_HAND_1"/>
    <property type="match status" value="1"/>
</dbReference>
<dbReference type="InterPro" id="IPR018247">
    <property type="entry name" value="EF_Hand_1_Ca_BS"/>
</dbReference>
<keyword evidence="4" id="KW-1185">Reference proteome</keyword>
<dbReference type="Gene3D" id="1.10.238.10">
    <property type="entry name" value="EF-hand"/>
    <property type="match status" value="1"/>
</dbReference>
<protein>
    <submittedName>
        <fullName evidence="3">Parvalbumin beta</fullName>
    </submittedName>
</protein>
<accession>A0A226DMB1</accession>
<dbReference type="InterPro" id="IPR011992">
    <property type="entry name" value="EF-hand-dom_pair"/>
</dbReference>
<comment type="caution">
    <text evidence="3">The sequence shown here is derived from an EMBL/GenBank/DDBJ whole genome shotgun (WGS) entry which is preliminary data.</text>
</comment>
<dbReference type="OrthoDB" id="6480673at2759"/>
<dbReference type="SUPFAM" id="SSF47473">
    <property type="entry name" value="EF-hand"/>
    <property type="match status" value="1"/>
</dbReference>
<feature type="domain" description="EF-hand" evidence="2">
    <location>
        <begin position="118"/>
        <end position="153"/>
    </location>
</feature>
<name>A0A226DMB1_FOLCA</name>
<dbReference type="Pfam" id="PF13499">
    <property type="entry name" value="EF-hand_7"/>
    <property type="match status" value="1"/>
</dbReference>
<gene>
    <name evidence="3" type="ORF">Fcan01_19098</name>
</gene>
<evidence type="ECO:0000259" key="2">
    <source>
        <dbReference type="PROSITE" id="PS50222"/>
    </source>
</evidence>
<dbReference type="GO" id="GO:0005509">
    <property type="term" value="F:calcium ion binding"/>
    <property type="evidence" value="ECO:0007669"/>
    <property type="project" value="InterPro"/>
</dbReference>